<dbReference type="EMBL" id="JABWRP020000034">
    <property type="protein sequence ID" value="MBV4544405.1"/>
    <property type="molecule type" value="Genomic_DNA"/>
</dbReference>
<dbReference type="Proteomes" id="UP000628137">
    <property type="component" value="Unassembled WGS sequence"/>
</dbReference>
<protein>
    <submittedName>
        <fullName evidence="1">Uncharacterized protein</fullName>
    </submittedName>
</protein>
<name>A0ABS6RFV0_9PSED</name>
<gene>
    <name evidence="1" type="ORF">HU738_025450</name>
</gene>
<dbReference type="RefSeq" id="WP_217871525.1">
    <property type="nucleotide sequence ID" value="NZ_JABWRP020000034.1"/>
</dbReference>
<feature type="non-terminal residue" evidence="1">
    <location>
        <position position="1"/>
    </location>
</feature>
<organism evidence="1 2">
    <name type="scientific">Pseudomonas vlassakiae</name>
    <dbReference type="NCBI Taxonomy" id="485888"/>
    <lineage>
        <taxon>Bacteria</taxon>
        <taxon>Pseudomonadati</taxon>
        <taxon>Pseudomonadota</taxon>
        <taxon>Gammaproteobacteria</taxon>
        <taxon>Pseudomonadales</taxon>
        <taxon>Pseudomonadaceae</taxon>
        <taxon>Pseudomonas</taxon>
    </lineage>
</organism>
<keyword evidence="2" id="KW-1185">Reference proteome</keyword>
<evidence type="ECO:0000313" key="2">
    <source>
        <dbReference type="Proteomes" id="UP000628137"/>
    </source>
</evidence>
<evidence type="ECO:0000313" key="1">
    <source>
        <dbReference type="EMBL" id="MBV4544405.1"/>
    </source>
</evidence>
<comment type="caution">
    <text evidence="1">The sequence shown here is derived from an EMBL/GenBank/DDBJ whole genome shotgun (WGS) entry which is preliminary data.</text>
</comment>
<accession>A0ABS6RFV0</accession>
<sequence length="70" mass="7844">AGFRVRAAKCLPQQGSRQLLEIEQDSCSYICFGPVIPVPLARAPWGMAGVWWSNSSDSFDIEEDKQGEQW</sequence>
<proteinExistence type="predicted"/>
<reference evidence="1 2" key="1">
    <citation type="journal article" date="2020" name="Microorganisms">
        <title>Reliable Identification of Environmental Pseudomonas Isolates Using the rpoD Gene.</title>
        <authorList>
            <consortium name="The Broad Institute Genome Sequencing Platform"/>
            <person name="Girard L."/>
            <person name="Lood C."/>
            <person name="Rokni-Zadeh H."/>
            <person name="van Noort V."/>
            <person name="Lavigne R."/>
            <person name="De Mot R."/>
        </authorList>
    </citation>
    <scope>NUCLEOTIDE SEQUENCE [LARGE SCALE GENOMIC DNA]</scope>
    <source>
        <strain evidence="1 2">RW4S2</strain>
    </source>
</reference>